<keyword evidence="5" id="KW-1185">Reference proteome</keyword>
<proteinExistence type="inferred from homology"/>
<keyword evidence="2" id="KW-0378">Hydrolase</keyword>
<dbReference type="PANTHER" id="PTHR31698">
    <property type="entry name" value="LYSOZYME G FAMILY MEMBER"/>
    <property type="match status" value="1"/>
</dbReference>
<evidence type="ECO:0000256" key="3">
    <source>
        <dbReference type="SAM" id="SignalP"/>
    </source>
</evidence>
<evidence type="ECO:0000256" key="1">
    <source>
        <dbReference type="ARBA" id="ARBA00008902"/>
    </source>
</evidence>
<name>H0WKB8_OTOGA</name>
<feature type="chain" id="PRO_5003543988" evidence="3">
    <location>
        <begin position="21"/>
        <end position="177"/>
    </location>
</feature>
<dbReference type="GO" id="GO:0050830">
    <property type="term" value="P:defense response to Gram-positive bacterium"/>
    <property type="evidence" value="ECO:0007669"/>
    <property type="project" value="Ensembl"/>
</dbReference>
<dbReference type="AlphaFoldDB" id="H0WKB8"/>
<dbReference type="InterPro" id="IPR023346">
    <property type="entry name" value="Lysozyme-like_dom_sf"/>
</dbReference>
<reference evidence="4" key="2">
    <citation type="submission" date="2025-08" db="UniProtKB">
        <authorList>
            <consortium name="Ensembl"/>
        </authorList>
    </citation>
    <scope>IDENTIFICATION</scope>
</reference>
<dbReference type="InParanoid" id="H0WKB8"/>
<dbReference type="Proteomes" id="UP000005225">
    <property type="component" value="Unassembled WGS sequence"/>
</dbReference>
<comment type="similarity">
    <text evidence="1">Belongs to the glycosyl hydrolase 23 family.</text>
</comment>
<dbReference type="GO" id="GO:0003796">
    <property type="term" value="F:lysozyme activity"/>
    <property type="evidence" value="ECO:0007669"/>
    <property type="project" value="Ensembl"/>
</dbReference>
<dbReference type="Gene3D" id="1.10.530.10">
    <property type="match status" value="1"/>
</dbReference>
<dbReference type="OMA" id="CQGRTDC"/>
<keyword evidence="2" id="KW-0326">Glycosidase</keyword>
<accession>H0WKB8</accession>
<dbReference type="PRINTS" id="PR00749">
    <property type="entry name" value="LYSOZYMEG"/>
</dbReference>
<feature type="signal peptide" evidence="3">
    <location>
        <begin position="1"/>
        <end position="20"/>
    </location>
</feature>
<reference evidence="5" key="1">
    <citation type="submission" date="2011-03" db="EMBL/GenBank/DDBJ databases">
        <title>Version 3 of the genome sequence of Otolemur garnettii (Bushbaby).</title>
        <authorList>
            <consortium name="The Broad Institute Genome Sequencing Platform"/>
            <person name="Di Palma F."/>
            <person name="Johnson J."/>
            <person name="Lander E.S."/>
            <person name="Lindblad-Toh K."/>
            <person name="Jaffe D.B."/>
            <person name="Gnerre S."/>
            <person name="MacCallum I."/>
            <person name="Przybylski D."/>
            <person name="Ribeiro F.J."/>
            <person name="Burton J.N."/>
            <person name="Walker B.J."/>
            <person name="Sharpe T."/>
            <person name="Hall G."/>
        </authorList>
    </citation>
    <scope>NUCLEOTIDE SEQUENCE [LARGE SCALE GENOMIC DNA]</scope>
</reference>
<organism evidence="4 5">
    <name type="scientific">Otolemur garnettii</name>
    <name type="common">Small-eared galago</name>
    <name type="synonym">Garnett's greater bushbaby</name>
    <dbReference type="NCBI Taxonomy" id="30611"/>
    <lineage>
        <taxon>Eukaryota</taxon>
        <taxon>Metazoa</taxon>
        <taxon>Chordata</taxon>
        <taxon>Craniata</taxon>
        <taxon>Vertebrata</taxon>
        <taxon>Euteleostomi</taxon>
        <taxon>Mammalia</taxon>
        <taxon>Eutheria</taxon>
        <taxon>Euarchontoglires</taxon>
        <taxon>Primates</taxon>
        <taxon>Strepsirrhini</taxon>
        <taxon>Lorisiformes</taxon>
        <taxon>Galagidae</taxon>
        <taxon>Otolemur</taxon>
    </lineage>
</organism>
<dbReference type="EMBL" id="AAQR03110298">
    <property type="status" value="NOT_ANNOTATED_CDS"/>
    <property type="molecule type" value="Genomic_DNA"/>
</dbReference>
<keyword evidence="3" id="KW-0732">Signal</keyword>
<dbReference type="GeneTree" id="ENSGT00390000017614"/>
<dbReference type="Ensembl" id="ENSOGAT00000002244.2">
    <property type="protein sequence ID" value="ENSOGAP00000002002.2"/>
    <property type="gene ID" value="ENSOGAG00000002242.2"/>
</dbReference>
<protein>
    <submittedName>
        <fullName evidence="4">Lysozyme g2</fullName>
    </submittedName>
</protein>
<dbReference type="HOGENOM" id="CLU_089081_0_0_1"/>
<reference evidence="4" key="3">
    <citation type="submission" date="2025-09" db="UniProtKB">
        <authorList>
            <consortium name="Ensembl"/>
        </authorList>
    </citation>
    <scope>IDENTIFICATION</scope>
</reference>
<dbReference type="eggNOG" id="ENOG502RZXI">
    <property type="taxonomic scope" value="Eukaryota"/>
</dbReference>
<dbReference type="STRING" id="30611.ENSOGAP00000002002"/>
<evidence type="ECO:0000313" key="4">
    <source>
        <dbReference type="Ensembl" id="ENSOGAP00000002002.2"/>
    </source>
</evidence>
<evidence type="ECO:0000313" key="5">
    <source>
        <dbReference type="Proteomes" id="UP000005225"/>
    </source>
</evidence>
<dbReference type="PANTHER" id="PTHR31698:SF4">
    <property type="entry name" value="LYSOZYME G-LIKE PROTEIN 2"/>
    <property type="match status" value="1"/>
</dbReference>
<dbReference type="GO" id="GO:0009253">
    <property type="term" value="P:peptidoglycan catabolic process"/>
    <property type="evidence" value="ECO:0007669"/>
    <property type="project" value="InterPro"/>
</dbReference>
<dbReference type="SUPFAM" id="SSF53955">
    <property type="entry name" value="Lysozyme-like"/>
    <property type="match status" value="1"/>
</dbReference>
<dbReference type="FunCoup" id="H0WKB8">
    <property type="interactions" value="250"/>
</dbReference>
<sequence>MMSSVMLWGLIGLIGTLVDSYLFTHLMSPHPNPHHGCYGDIMTMETLGPSCDLNTLISCGIRGSEMFVEMDLRAINPYQTLIKEVGQRHCVDPAVIAAIISRESRGGTTLRDGWEHRGLKLGLMQLDKQIYHPAGTWDSKEHLLQAVGILTDGIKIIQKNFPTWSAAQHFKGKFFLL</sequence>
<dbReference type="InterPro" id="IPR002152">
    <property type="entry name" value="Glyco_hydro_23"/>
</dbReference>
<evidence type="ECO:0000256" key="2">
    <source>
        <dbReference type="ARBA" id="ARBA00023295"/>
    </source>
</evidence>
<dbReference type="GO" id="GO:0005576">
    <property type="term" value="C:extracellular region"/>
    <property type="evidence" value="ECO:0007669"/>
    <property type="project" value="Ensembl"/>
</dbReference>